<comment type="caution">
    <text evidence="1">The sequence shown here is derived from an EMBL/GenBank/DDBJ whole genome shotgun (WGS) entry which is preliminary data.</text>
</comment>
<dbReference type="EMBL" id="JAPUUL010003116">
    <property type="protein sequence ID" value="KAJ8124320.1"/>
    <property type="molecule type" value="Genomic_DNA"/>
</dbReference>
<gene>
    <name evidence="1" type="ORF">O1611_g9322</name>
</gene>
<sequence length="155" mass="17889">MGDLRSVLQGTIDTFLENNILAVKRKDTSLFSVVLSEDCVRMYRPLSLIRRYPQFFKAEIKNADYEAQMEIELQSMKDVSQKITRTVIDTTQRRATICSEQTVTTGDGESRDTIEVVWDLDFTEDGTRISRILEFVDTYESTRLIEEMLSKVATK</sequence>
<proteinExistence type="predicted"/>
<evidence type="ECO:0000313" key="1">
    <source>
        <dbReference type="EMBL" id="KAJ8124320.1"/>
    </source>
</evidence>
<accession>A0ACC2JA15</accession>
<organism evidence="1 2">
    <name type="scientific">Lasiodiplodia mahajangana</name>
    <dbReference type="NCBI Taxonomy" id="1108764"/>
    <lineage>
        <taxon>Eukaryota</taxon>
        <taxon>Fungi</taxon>
        <taxon>Dikarya</taxon>
        <taxon>Ascomycota</taxon>
        <taxon>Pezizomycotina</taxon>
        <taxon>Dothideomycetes</taxon>
        <taxon>Dothideomycetes incertae sedis</taxon>
        <taxon>Botryosphaeriales</taxon>
        <taxon>Botryosphaeriaceae</taxon>
        <taxon>Lasiodiplodia</taxon>
    </lineage>
</organism>
<protein>
    <submittedName>
        <fullName evidence="1">Uncharacterized protein</fullName>
    </submittedName>
</protein>
<reference evidence="1" key="1">
    <citation type="submission" date="2022-12" db="EMBL/GenBank/DDBJ databases">
        <title>Genome Sequence of Lasiodiplodia mahajangana.</title>
        <authorList>
            <person name="Buettner E."/>
        </authorList>
    </citation>
    <scope>NUCLEOTIDE SEQUENCE</scope>
    <source>
        <strain evidence="1">VT137</strain>
    </source>
</reference>
<evidence type="ECO:0000313" key="2">
    <source>
        <dbReference type="Proteomes" id="UP001153332"/>
    </source>
</evidence>
<keyword evidence="2" id="KW-1185">Reference proteome</keyword>
<dbReference type="Proteomes" id="UP001153332">
    <property type="component" value="Unassembled WGS sequence"/>
</dbReference>
<name>A0ACC2JA15_9PEZI</name>